<dbReference type="InterPro" id="IPR013785">
    <property type="entry name" value="Aldolase_TIM"/>
</dbReference>
<evidence type="ECO:0008006" key="4">
    <source>
        <dbReference type="Google" id="ProtNLM"/>
    </source>
</evidence>
<dbReference type="Gene3D" id="3.20.20.70">
    <property type="entry name" value="Aldolase class I"/>
    <property type="match status" value="1"/>
</dbReference>
<sequence length="498" mass="53279">MAVAHTELHPVPTPRRERPRPVVIQGGMGVAVSGWRLAREVAKAGHLGVVSGTAMDAVLSRVLQNGDPGGHYRRALAAFPSRAMAERVLEKYFIEGGKAPAMPYKPIPKLTLQTARAGQELAVVANFAEVWLAKEGLGPDAVVGINCLEKVQMATPTALFGAMLAGVDYVLMGAGIPREIPQLLRSLAAGETGSISADVLGGRIKRTISVDPVDLLGQDLPAVERPDFLAIVSVDQLASYLHRDPQIRPDGFVVERPPAGGHSAPPRGKLQLDEHGEPVYSSRDEADLAKMAALGLPFWMAGAYGTPELVAEALGAGAVGVQVGTLFALSLDSGLADETRAQLLDQLRSDELTVRNDPRASPTGFPFKVATLEGSASQTEVYEARPRLCDLSYLRQPFEREDGEIGYRCAAEPVHMYVKKGGDVEDTVGRKCLCNGLMANIGLGQHRKDGYVEDILVTLGQDLAGAKELIKRYTSGWRAVHALQYLQEALPAVRLAAV</sequence>
<dbReference type="PANTHER" id="PTHR32332">
    <property type="entry name" value="2-NITROPROPANE DIOXYGENASE"/>
    <property type="match status" value="1"/>
</dbReference>
<dbReference type="PANTHER" id="PTHR32332:SF33">
    <property type="entry name" value="NITRONATE MONOOXYGENASE DOMAIN-CONTAINING PROTEIN"/>
    <property type="match status" value="1"/>
</dbReference>
<dbReference type="SUPFAM" id="SSF51412">
    <property type="entry name" value="Inosine monophosphate dehydrogenase (IMPDH)"/>
    <property type="match status" value="1"/>
</dbReference>
<reference evidence="2 3" key="1">
    <citation type="submission" date="2019-06" db="EMBL/GenBank/DDBJ databases">
        <title>Sequencing the genomes of 1000 actinobacteria strains.</title>
        <authorList>
            <person name="Klenk H.-P."/>
        </authorList>
    </citation>
    <scope>NUCLEOTIDE SEQUENCE [LARGE SCALE GENOMIC DNA]</scope>
    <source>
        <strain evidence="2 3">DSM 12362</strain>
    </source>
</reference>
<protein>
    <recommendedName>
        <fullName evidence="4">Nitronate monooxygenase</fullName>
    </recommendedName>
</protein>
<dbReference type="EMBL" id="VFPU01000001">
    <property type="protein sequence ID" value="TQM97355.1"/>
    <property type="molecule type" value="Genomic_DNA"/>
</dbReference>
<name>A0A543KQK6_9MICO</name>
<dbReference type="AlphaFoldDB" id="A0A543KQK6"/>
<keyword evidence="3" id="KW-1185">Reference proteome</keyword>
<gene>
    <name evidence="2" type="ORF">FB476_2265</name>
</gene>
<evidence type="ECO:0000256" key="1">
    <source>
        <dbReference type="SAM" id="MobiDB-lite"/>
    </source>
</evidence>
<proteinExistence type="predicted"/>
<dbReference type="RefSeq" id="WP_141818829.1">
    <property type="nucleotide sequence ID" value="NZ_BAAAIL010000002.1"/>
</dbReference>
<evidence type="ECO:0000313" key="2">
    <source>
        <dbReference type="EMBL" id="TQM97355.1"/>
    </source>
</evidence>
<dbReference type="Proteomes" id="UP000315133">
    <property type="component" value="Unassembled WGS sequence"/>
</dbReference>
<evidence type="ECO:0000313" key="3">
    <source>
        <dbReference type="Proteomes" id="UP000315133"/>
    </source>
</evidence>
<dbReference type="OrthoDB" id="9778912at2"/>
<feature type="region of interest" description="Disordered" evidence="1">
    <location>
        <begin position="1"/>
        <end position="20"/>
    </location>
</feature>
<comment type="caution">
    <text evidence="2">The sequence shown here is derived from an EMBL/GenBank/DDBJ whole genome shotgun (WGS) entry which is preliminary data.</text>
</comment>
<accession>A0A543KQK6</accession>
<organism evidence="2 3">
    <name type="scientific">Ornithinimicrobium humiphilum</name>
    <dbReference type="NCBI Taxonomy" id="125288"/>
    <lineage>
        <taxon>Bacteria</taxon>
        <taxon>Bacillati</taxon>
        <taxon>Actinomycetota</taxon>
        <taxon>Actinomycetes</taxon>
        <taxon>Micrococcales</taxon>
        <taxon>Ornithinimicrobiaceae</taxon>
        <taxon>Ornithinimicrobium</taxon>
    </lineage>
</organism>